<comment type="function">
    <text evidence="1">Plays a role in viral cell-to-cell propagation, by facilitating genome transport to neighboring plant cells through plasmosdesmata,.</text>
</comment>
<keyword evidence="10 13" id="KW-0472">Membrane</keyword>
<evidence type="ECO:0000256" key="2">
    <source>
        <dbReference type="ARBA" id="ARBA00004625"/>
    </source>
</evidence>
<evidence type="ECO:0000313" key="15">
    <source>
        <dbReference type="Proteomes" id="UP000203903"/>
    </source>
</evidence>
<evidence type="ECO:0000256" key="9">
    <source>
        <dbReference type="ARBA" id="ARBA00023031"/>
    </source>
</evidence>
<keyword evidence="9" id="KW-0916">Viral movement protein</keyword>
<evidence type="ECO:0000256" key="11">
    <source>
        <dbReference type="ARBA" id="ARBA00023184"/>
    </source>
</evidence>
<keyword evidence="6 13" id="KW-0812">Transmembrane</keyword>
<accession>A7TZR9</accession>
<organism evidence="14 15">
    <name type="scientific">Coleus vein necrosis virus</name>
    <dbReference type="NCBI Taxonomy" id="404404"/>
    <lineage>
        <taxon>Viruses</taxon>
        <taxon>Riboviria</taxon>
        <taxon>Orthornavirae</taxon>
        <taxon>Kitrinoviricota</taxon>
        <taxon>Alsuviricetes</taxon>
        <taxon>Tymovirales</taxon>
        <taxon>Betaflexiviridae</taxon>
        <taxon>Quinvirinae</taxon>
        <taxon>Carlavirus</taxon>
        <taxon>Carlavirus colei</taxon>
    </lineage>
</organism>
<evidence type="ECO:0000256" key="8">
    <source>
        <dbReference type="ARBA" id="ARBA00022989"/>
    </source>
</evidence>
<reference evidence="14 15" key="1">
    <citation type="journal article" date="2008" name="Arch. Virol.">
        <title>Complete nucleotide sequence of an isolate of coleus vein necrosis virus from verbena.</title>
        <authorList>
            <person name="Kraus J."/>
            <person name="Tzanetakis I.E."/>
            <person name="Putnam M.L."/>
            <person name="Martin R.R."/>
        </authorList>
    </citation>
    <scope>NUCLEOTIDE SEQUENCE [LARGE SCALE GENOMIC DNA]</scope>
</reference>
<dbReference type="Pfam" id="PF01307">
    <property type="entry name" value="Plant_vir_prot"/>
    <property type="match status" value="1"/>
</dbReference>
<keyword evidence="8 13" id="KW-1133">Transmembrane helix</keyword>
<name>A7TZR9_9VIRU</name>
<evidence type="ECO:0000256" key="5">
    <source>
        <dbReference type="ARBA" id="ARBA00022448"/>
    </source>
</evidence>
<proteinExistence type="inferred from homology"/>
<evidence type="ECO:0000256" key="10">
    <source>
        <dbReference type="ARBA" id="ARBA00023136"/>
    </source>
</evidence>
<dbReference type="EMBL" id="EF527260">
    <property type="protein sequence ID" value="ABS89247.1"/>
    <property type="molecule type" value="Genomic_RNA"/>
</dbReference>
<evidence type="ECO:0000256" key="4">
    <source>
        <dbReference type="ARBA" id="ARBA00013304"/>
    </source>
</evidence>
<dbReference type="Proteomes" id="UP000203903">
    <property type="component" value="Segment"/>
</dbReference>
<evidence type="ECO:0000256" key="1">
    <source>
        <dbReference type="ARBA" id="ARBA00002252"/>
    </source>
</evidence>
<dbReference type="RefSeq" id="YP_001430023.1">
    <property type="nucleotide sequence ID" value="NC_009764.1"/>
</dbReference>
<sequence>MPLLPPPDNTKSILAIATGAGLALVLYTLTRSTLPQVGDNIHSLPHGGFYKDGTKTISYCSPSKTFPGSILAVTGNLWPFVAVVVLTCLILLTNRKEMRCTRCLQTHS</sequence>
<dbReference type="GO" id="GO:0046740">
    <property type="term" value="P:transport of virus in host, cell to cell"/>
    <property type="evidence" value="ECO:0007669"/>
    <property type="project" value="UniProtKB-KW"/>
</dbReference>
<evidence type="ECO:0000256" key="7">
    <source>
        <dbReference type="ARBA" id="ARBA00022870"/>
    </source>
</evidence>
<dbReference type="KEGG" id="vg:5536814"/>
<keyword evidence="5" id="KW-0813">Transport</keyword>
<evidence type="ECO:0000256" key="12">
    <source>
        <dbReference type="ARBA" id="ARBA00032240"/>
    </source>
</evidence>
<dbReference type="GO" id="GO:0044167">
    <property type="term" value="C:host cell endoplasmic reticulum membrane"/>
    <property type="evidence" value="ECO:0007669"/>
    <property type="project" value="UniProtKB-SubCell"/>
</dbReference>
<feature type="transmembrane region" description="Helical" evidence="13">
    <location>
        <begin position="70"/>
        <end position="92"/>
    </location>
</feature>
<comment type="subcellular location">
    <subcellularLocation>
        <location evidence="2">Host endoplasmic reticulum membrane</location>
    </subcellularLocation>
</comment>
<evidence type="ECO:0000256" key="3">
    <source>
        <dbReference type="ARBA" id="ARBA00010321"/>
    </source>
</evidence>
<evidence type="ECO:0000313" key="14">
    <source>
        <dbReference type="EMBL" id="ABS89247.1"/>
    </source>
</evidence>
<dbReference type="InterPro" id="IPR001896">
    <property type="entry name" value="Plant_vir_prot"/>
</dbReference>
<dbReference type="GeneID" id="5536814"/>
<dbReference type="OrthoDB" id="20634at10239"/>
<keyword evidence="11" id="KW-1038">Host endoplasmic reticulum</keyword>
<evidence type="ECO:0000256" key="6">
    <source>
        <dbReference type="ARBA" id="ARBA00022692"/>
    </source>
</evidence>
<protein>
    <recommendedName>
        <fullName evidence="4">Movement protein TGB2</fullName>
    </recommendedName>
    <alternativeName>
        <fullName evidence="12">Triple gene block 2 protein</fullName>
    </alternativeName>
</protein>
<feature type="transmembrane region" description="Helical" evidence="13">
    <location>
        <begin position="12"/>
        <end position="30"/>
    </location>
</feature>
<comment type="similarity">
    <text evidence="3">Belongs to the Tymovirales TGBp2 protein family.</text>
</comment>
<keyword evidence="15" id="KW-1185">Reference proteome</keyword>
<keyword evidence="7" id="KW-1043">Host membrane</keyword>
<evidence type="ECO:0000256" key="13">
    <source>
        <dbReference type="SAM" id="Phobius"/>
    </source>
</evidence>